<dbReference type="InterPro" id="IPR027417">
    <property type="entry name" value="P-loop_NTPase"/>
</dbReference>
<evidence type="ECO:0000259" key="1">
    <source>
        <dbReference type="Pfam" id="PF13614"/>
    </source>
</evidence>
<dbReference type="SUPFAM" id="SSF52540">
    <property type="entry name" value="P-loop containing nucleoside triphosphate hydrolases"/>
    <property type="match status" value="1"/>
</dbReference>
<protein>
    <submittedName>
        <fullName evidence="2">Cobyrinic acid ac-diamide synthase</fullName>
    </submittedName>
</protein>
<organism evidence="2 3">
    <name type="scientific">Sorangium cellulosum</name>
    <name type="common">Polyangium cellulosum</name>
    <dbReference type="NCBI Taxonomy" id="56"/>
    <lineage>
        <taxon>Bacteria</taxon>
        <taxon>Pseudomonadati</taxon>
        <taxon>Myxococcota</taxon>
        <taxon>Polyangia</taxon>
        <taxon>Polyangiales</taxon>
        <taxon>Polyangiaceae</taxon>
        <taxon>Sorangium</taxon>
    </lineage>
</organism>
<reference evidence="2 3" key="1">
    <citation type="submission" date="2015-09" db="EMBL/GenBank/DDBJ databases">
        <title>Sorangium comparison.</title>
        <authorList>
            <person name="Zaburannyi N."/>
            <person name="Bunk B."/>
            <person name="Overmann J."/>
            <person name="Mueller R."/>
        </authorList>
    </citation>
    <scope>NUCLEOTIDE SEQUENCE [LARGE SCALE GENOMIC DNA]</scope>
    <source>
        <strain evidence="2 3">So ce26</strain>
    </source>
</reference>
<dbReference type="PANTHER" id="PTHR13696">
    <property type="entry name" value="P-LOOP CONTAINING NUCLEOSIDE TRIPHOSPHATE HYDROLASE"/>
    <property type="match status" value="1"/>
</dbReference>
<evidence type="ECO:0000313" key="2">
    <source>
        <dbReference type="EMBL" id="AUX46914.1"/>
    </source>
</evidence>
<dbReference type="AlphaFoldDB" id="A0A2L0F5Q4"/>
<dbReference type="Pfam" id="PF13614">
    <property type="entry name" value="AAA_31"/>
    <property type="match status" value="1"/>
</dbReference>
<gene>
    <name evidence="2" type="ORF">SOCE26_084240</name>
</gene>
<accession>A0A2L0F5Q4</accession>
<dbReference type="InterPro" id="IPR025669">
    <property type="entry name" value="AAA_dom"/>
</dbReference>
<dbReference type="CDD" id="cd02042">
    <property type="entry name" value="ParAB_family"/>
    <property type="match status" value="1"/>
</dbReference>
<dbReference type="Proteomes" id="UP000238348">
    <property type="component" value="Chromosome"/>
</dbReference>
<dbReference type="EMBL" id="CP012673">
    <property type="protein sequence ID" value="AUX46914.1"/>
    <property type="molecule type" value="Genomic_DNA"/>
</dbReference>
<dbReference type="PANTHER" id="PTHR13696:SF99">
    <property type="entry name" value="COBYRINIC ACID AC-DIAMIDE SYNTHASE"/>
    <property type="match status" value="1"/>
</dbReference>
<proteinExistence type="predicted"/>
<name>A0A2L0F5Q4_SORCE</name>
<dbReference type="Gene3D" id="3.40.50.300">
    <property type="entry name" value="P-loop containing nucleotide triphosphate hydrolases"/>
    <property type="match status" value="1"/>
</dbReference>
<feature type="domain" description="AAA" evidence="1">
    <location>
        <begin position="65"/>
        <end position="238"/>
    </location>
</feature>
<dbReference type="InterPro" id="IPR050678">
    <property type="entry name" value="DNA_Partitioning_ATPase"/>
</dbReference>
<sequence length="332" mass="35507">MHASQSGGHPHRRRAQIGVFGAEAHSCALSTENVEMGPYPKRVTAALLGWRPRATAVGAFREPMYVIAVASQKGGVGKTTISLNLGLALARAGHRALILELDAQGSLGLSLGLADRARPGVAELLTGAERLEAVLLRTRDPQLQVLTVGRVDPTTVSGFEEALARGPVLPSVIARLAPDFELVVMDCPAGLGKVTTRALEIATHVLLPLQAEPLALRSVGQMLALIDRVRAEKNPRLSVLGMVLSMFDRQASASLEVAETLWTKFPDGIILDTVVPRDEAFLEASLRGAPLLLMQKRPPPLARIFDQLANDVLVRLEPASAEDDDDPIPLLV</sequence>
<evidence type="ECO:0000313" key="3">
    <source>
        <dbReference type="Proteomes" id="UP000238348"/>
    </source>
</evidence>